<keyword evidence="2" id="KW-1133">Transmembrane helix</keyword>
<feature type="compositionally biased region" description="Pro residues" evidence="1">
    <location>
        <begin position="11"/>
        <end position="21"/>
    </location>
</feature>
<evidence type="ECO:0000256" key="2">
    <source>
        <dbReference type="SAM" id="Phobius"/>
    </source>
</evidence>
<evidence type="ECO:0000313" key="3">
    <source>
        <dbReference type="EMBL" id="SDM06395.1"/>
    </source>
</evidence>
<organism evidence="3 4">
    <name type="scientific">Streptomyces wuyuanensis</name>
    <dbReference type="NCBI Taxonomy" id="1196353"/>
    <lineage>
        <taxon>Bacteria</taxon>
        <taxon>Bacillati</taxon>
        <taxon>Actinomycetota</taxon>
        <taxon>Actinomycetes</taxon>
        <taxon>Kitasatosporales</taxon>
        <taxon>Streptomycetaceae</taxon>
        <taxon>Streptomyces</taxon>
    </lineage>
</organism>
<evidence type="ECO:0000313" key="4">
    <source>
        <dbReference type="Proteomes" id="UP000199063"/>
    </source>
</evidence>
<dbReference type="STRING" id="1196353.SAMN05444921_103309"/>
<feature type="region of interest" description="Disordered" evidence="1">
    <location>
        <begin position="1"/>
        <end position="68"/>
    </location>
</feature>
<gene>
    <name evidence="3" type="ORF">SAMN05444921_103309</name>
</gene>
<evidence type="ECO:0000256" key="1">
    <source>
        <dbReference type="SAM" id="MobiDB-lite"/>
    </source>
</evidence>
<feature type="transmembrane region" description="Helical" evidence="2">
    <location>
        <begin position="72"/>
        <end position="94"/>
    </location>
</feature>
<dbReference type="GeneID" id="96657218"/>
<dbReference type="InterPro" id="IPR045512">
    <property type="entry name" value="DUF6480"/>
</dbReference>
<keyword evidence="2" id="KW-0472">Membrane</keyword>
<feature type="compositionally biased region" description="Pro residues" evidence="1">
    <location>
        <begin position="53"/>
        <end position="63"/>
    </location>
</feature>
<reference evidence="4" key="1">
    <citation type="submission" date="2016-10" db="EMBL/GenBank/DDBJ databases">
        <authorList>
            <person name="Varghese N."/>
            <person name="Submissions S."/>
        </authorList>
    </citation>
    <scope>NUCLEOTIDE SEQUENCE [LARGE SCALE GENOMIC DNA]</scope>
    <source>
        <strain evidence="4">CGMCC 4.7042</strain>
    </source>
</reference>
<sequence length="95" mass="9786">MTVNSPEPDPRTAPGPAPGVPVAPGGTRPDGSGASSRRSTGHSDPGRRENRPGRPPQPSPPTRPRGWAEGPLVAVCALVLLVAAFFLAYALVLML</sequence>
<dbReference type="Proteomes" id="UP000199063">
    <property type="component" value="Unassembled WGS sequence"/>
</dbReference>
<dbReference type="Pfam" id="PF20088">
    <property type="entry name" value="DUF6480"/>
    <property type="match status" value="1"/>
</dbReference>
<proteinExistence type="predicted"/>
<protein>
    <submittedName>
        <fullName evidence="3">Uncharacterized protein</fullName>
    </submittedName>
</protein>
<name>A0A1G9Q7Q1_9ACTN</name>
<keyword evidence="2" id="KW-0812">Transmembrane</keyword>
<dbReference type="AlphaFoldDB" id="A0A1G9Q7Q1"/>
<keyword evidence="4" id="KW-1185">Reference proteome</keyword>
<dbReference type="EMBL" id="FNHI01000003">
    <property type="protein sequence ID" value="SDM06395.1"/>
    <property type="molecule type" value="Genomic_DNA"/>
</dbReference>
<accession>A0A1G9Q7Q1</accession>
<dbReference type="RefSeq" id="WP_093652974.1">
    <property type="nucleotide sequence ID" value="NZ_FNHI01000003.1"/>
</dbReference>